<keyword evidence="13" id="KW-1185">Reference proteome</keyword>
<sequence>MLDGLPESRATVNDFKTTGSFSPSRGMFSAVAARAETLPALELETLKPNRCLTECSHDDANKVTHVVVLDASPLTTAQLNNILCNTSPCAMPWVCEDTDDEQIRKGGVMQPLWPPRAPPSTWQLRFVEHTIANSTELKPWPDPWMSKSSGSGSRDKPPWAQNAVSVGKSDKLRELYEKSGSSWRLTKSGTPGTIGSFEDIRCANNVMQYSPVTTALFPVFCGGHHSFPRPCYKERCSFLQISQLYVGLSCVNMTNQKLGLTEFPEDSRFTNVESALVALHCKECLFLADFEKSIDLDASRNCSILAAERKKAEFKSGDLVQDLGRIIKGSVEPVRDLLSQFDYALGALGALVLYDGLLADDTNYGNYTIEKYNLDCYLRLASAVVRTLNIVEEKTDGNNKFSLFAFMNRVCTARMGQGLLNKWLYVNEVNNRLDMVQAFTENPELRRGLRQQLTRISDLDRLTHTLHKKSANQPVVKLYQSCSRISYIKGVLQQYNGQFSRFRTRFLGSFEEWITENRYVPYVRPDITTSEGGDILLQGGWHPYKVQSVENYMKLSMGNITRAFLELHISPSGQPDYDRHVASAPGMFMRSQFGIAVFEFSPDGSVGHLPLQFPLFVQTNRIEIYSPWIQCSPFLCWFQSATRANHEWTPCITMFSCICKHVQMFIAGLSYEMNHQPQAKERVQHDIGFVLESSCRLLPINCPGDLFTGEAKACTCQFVVSYTSCFRGILCMDKNEMSHSSVAAPFGNELLFCSFELTICKHVILSYDPGGPTLLLDGIGGIHEFHLIIIGLRVSRISREGECNTPTMGCHPTVATWAWATRWANHWRLSGTWATYAVGRAHEEGIELIETSESSRPPAPVPHPPATYLIPLLLILTPNSPCIS</sequence>
<comment type="subcellular location">
    <subcellularLocation>
        <location evidence="1">Nucleus</location>
    </subcellularLocation>
</comment>
<dbReference type="Gramene" id="TraesARI3B03G01693290.1">
    <property type="protein sequence ID" value="TraesARI3B03G01693290.1.CDS1"/>
    <property type="gene ID" value="TraesARI3B03G01693290"/>
</dbReference>
<keyword evidence="6" id="KW-0238">DNA-binding</keyword>
<dbReference type="InterPro" id="IPR036187">
    <property type="entry name" value="DNA_mismatch_repair_MutS_sf"/>
</dbReference>
<accession>A0A3B6FS19</accession>
<evidence type="ECO:0000256" key="2">
    <source>
        <dbReference type="ARBA" id="ARBA00006271"/>
    </source>
</evidence>
<evidence type="ECO:0000256" key="6">
    <source>
        <dbReference type="ARBA" id="ARBA00023125"/>
    </source>
</evidence>
<dbReference type="PaxDb" id="4565-Traes_3B_013C30E60.1"/>
<dbReference type="Gramene" id="TraesCLE_scaffold_015596_01G000100.1">
    <property type="protein sequence ID" value="TraesCLE_scaffold_015596_01G000100.1"/>
    <property type="gene ID" value="TraesCLE_scaffold_015596_01G000100"/>
</dbReference>
<evidence type="ECO:0000256" key="8">
    <source>
        <dbReference type="ARBA" id="ARBA00023242"/>
    </source>
</evidence>
<dbReference type="AlphaFoldDB" id="A0A3B6FS19"/>
<dbReference type="Gene3D" id="3.30.420.110">
    <property type="entry name" value="MutS, connector domain"/>
    <property type="match status" value="1"/>
</dbReference>
<dbReference type="InterPro" id="IPR007696">
    <property type="entry name" value="DNA_mismatch_repair_MutS_core"/>
</dbReference>
<dbReference type="Gramene" id="TraesNOR3B03G01688920.1">
    <property type="protein sequence ID" value="TraesNOR3B03G01688920.1.CDS1"/>
    <property type="gene ID" value="TraesNOR3B03G01688920"/>
</dbReference>
<dbReference type="InterPro" id="IPR036678">
    <property type="entry name" value="MutS_con_dom_sf"/>
</dbReference>
<dbReference type="InterPro" id="IPR045076">
    <property type="entry name" value="MutS"/>
</dbReference>
<evidence type="ECO:0000259" key="10">
    <source>
        <dbReference type="Pfam" id="PF05188"/>
    </source>
</evidence>
<dbReference type="Gramene" id="TraesLDM3B03G01666390.1">
    <property type="protein sequence ID" value="TraesLDM3B03G01666390.1.CDS1"/>
    <property type="gene ID" value="TraesLDM3B03G01666390"/>
</dbReference>
<evidence type="ECO:0000256" key="7">
    <source>
        <dbReference type="ARBA" id="ARBA00023204"/>
    </source>
</evidence>
<feature type="domain" description="DNA mismatch repair protein MutS core" evidence="11">
    <location>
        <begin position="385"/>
        <end position="498"/>
    </location>
</feature>
<comment type="similarity">
    <text evidence="2">Belongs to the DNA mismatch repair MutS family.</text>
</comment>
<reference evidence="12" key="2">
    <citation type="submission" date="2018-10" db="UniProtKB">
        <authorList>
            <consortium name="EnsemblPlants"/>
        </authorList>
    </citation>
    <scope>IDENTIFICATION</scope>
</reference>
<dbReference type="GO" id="GO:0030983">
    <property type="term" value="F:mismatched DNA binding"/>
    <property type="evidence" value="ECO:0007669"/>
    <property type="project" value="InterPro"/>
</dbReference>
<evidence type="ECO:0000313" key="12">
    <source>
        <dbReference type="EnsemblPlants" id="TraesCS3B02G287700.1.cds1"/>
    </source>
</evidence>
<feature type="region of interest" description="Disordered" evidence="9">
    <location>
        <begin position="138"/>
        <end position="164"/>
    </location>
</feature>
<reference evidence="12" key="1">
    <citation type="submission" date="2018-08" db="EMBL/GenBank/DDBJ databases">
        <authorList>
            <person name="Rossello M."/>
        </authorList>
    </citation>
    <scope>NUCLEOTIDE SEQUENCE [LARGE SCALE GENOMIC DNA]</scope>
    <source>
        <strain evidence="12">cv. Chinese Spring</strain>
    </source>
</reference>
<dbReference type="Gramene" id="TraesWEE_scaffold_118863_01G000100.1">
    <property type="protein sequence ID" value="TraesWEE_scaffold_118863_01G000100.1"/>
    <property type="gene ID" value="TraesWEE_scaffold_118863_01G000100"/>
</dbReference>
<dbReference type="Pfam" id="PF05188">
    <property type="entry name" value="MutS_II"/>
    <property type="match status" value="1"/>
</dbReference>
<dbReference type="SUPFAM" id="SSF48334">
    <property type="entry name" value="DNA repair protein MutS, domain III"/>
    <property type="match status" value="1"/>
</dbReference>
<feature type="domain" description="DNA mismatch repair protein MutS connector" evidence="10">
    <location>
        <begin position="243"/>
        <end position="354"/>
    </location>
</feature>
<dbReference type="Pfam" id="PF05192">
    <property type="entry name" value="MutS_III"/>
    <property type="match status" value="1"/>
</dbReference>
<dbReference type="PANTHER" id="PTHR11361">
    <property type="entry name" value="DNA MISMATCH REPAIR PROTEIN MUTS FAMILY MEMBER"/>
    <property type="match status" value="1"/>
</dbReference>
<dbReference type="GO" id="GO:0003690">
    <property type="term" value="F:double-stranded DNA binding"/>
    <property type="evidence" value="ECO:0000318"/>
    <property type="project" value="GO_Central"/>
</dbReference>
<evidence type="ECO:0000256" key="5">
    <source>
        <dbReference type="ARBA" id="ARBA00022840"/>
    </source>
</evidence>
<proteinExistence type="inferred from homology"/>
<dbReference type="GO" id="GO:0051026">
    <property type="term" value="P:chiasma assembly"/>
    <property type="evidence" value="ECO:0000318"/>
    <property type="project" value="GO_Central"/>
</dbReference>
<evidence type="ECO:0000256" key="4">
    <source>
        <dbReference type="ARBA" id="ARBA00022763"/>
    </source>
</evidence>
<dbReference type="EnsemblPlants" id="TraesCS3B02G287700.1">
    <property type="protein sequence ID" value="TraesCS3B02G287700.1.cds1"/>
    <property type="gene ID" value="TraesCS3B02G287700"/>
</dbReference>
<dbReference type="OrthoDB" id="295033at2759"/>
<dbReference type="Gramene" id="TraesSTA3B03G01657800.1">
    <property type="protein sequence ID" value="TraesSTA3B03G01657800.1.CDS1"/>
    <property type="gene ID" value="TraesSTA3B03G01657800"/>
</dbReference>
<dbReference type="STRING" id="4565.A0A3B6FS19"/>
<keyword evidence="8" id="KW-0539">Nucleus</keyword>
<dbReference type="Gramene" id="TraesJUL3B03G01679500.1">
    <property type="protein sequence ID" value="TraesJUL3B03G01679500.1.CDS1"/>
    <property type="gene ID" value="TraesJUL3B03G01679500"/>
</dbReference>
<dbReference type="OMA" id="VEHTIAN"/>
<evidence type="ECO:0000256" key="1">
    <source>
        <dbReference type="ARBA" id="ARBA00004123"/>
    </source>
</evidence>
<dbReference type="GO" id="GO:0140664">
    <property type="term" value="F:ATP-dependent DNA damage sensor activity"/>
    <property type="evidence" value="ECO:0007669"/>
    <property type="project" value="InterPro"/>
</dbReference>
<evidence type="ECO:0000256" key="9">
    <source>
        <dbReference type="SAM" id="MobiDB-lite"/>
    </source>
</evidence>
<dbReference type="Gramene" id="TraesJAG3B03G01675280.1">
    <property type="protein sequence ID" value="TraesJAG3B03G01675280.1.CDS1"/>
    <property type="gene ID" value="TraesJAG3B03G01675280"/>
</dbReference>
<dbReference type="GO" id="GO:0006298">
    <property type="term" value="P:mismatch repair"/>
    <property type="evidence" value="ECO:0007669"/>
    <property type="project" value="InterPro"/>
</dbReference>
<dbReference type="Gramene" id="TraesROB_scaffold_009083_01G000400.1">
    <property type="protein sequence ID" value="TraesROB_scaffold_009083_01G000400.1"/>
    <property type="gene ID" value="TraesROB_scaffold_009083_01G000400"/>
</dbReference>
<dbReference type="Proteomes" id="UP000019116">
    <property type="component" value="Chromosome 3B"/>
</dbReference>
<dbReference type="FunFam" id="3.30.420.110:FF:000002">
    <property type="entry name" value="DNA mismatch repair protein"/>
    <property type="match status" value="1"/>
</dbReference>
<dbReference type="Gene3D" id="1.10.1420.10">
    <property type="match status" value="1"/>
</dbReference>
<keyword evidence="3" id="KW-0547">Nucleotide-binding</keyword>
<dbReference type="PANTHER" id="PTHR11361:SF20">
    <property type="entry name" value="MUTS PROTEIN HOMOLOG 5"/>
    <property type="match status" value="1"/>
</dbReference>
<dbReference type="GO" id="GO:0005524">
    <property type="term" value="F:ATP binding"/>
    <property type="evidence" value="ECO:0007669"/>
    <property type="project" value="UniProtKB-KW"/>
</dbReference>
<dbReference type="Gramene" id="TraesCS3B03G0740600.1">
    <property type="protein sequence ID" value="TraesCS3B03G0740600.1.CDS1"/>
    <property type="gene ID" value="TraesCS3B03G0740600"/>
</dbReference>
<dbReference type="Gramene" id="TraesKAR3B01G0313320.1">
    <property type="protein sequence ID" value="cds.TraesKAR3B01G0313320.1"/>
    <property type="gene ID" value="TraesKAR3B01G0313320"/>
</dbReference>
<dbReference type="Gramene" id="TraesCS3B02G287700.1">
    <property type="protein sequence ID" value="TraesCS3B02G287700.1.cds1"/>
    <property type="gene ID" value="TraesCS3B02G287700"/>
</dbReference>
<protein>
    <submittedName>
        <fullName evidence="12">Uncharacterized protein</fullName>
    </submittedName>
</protein>
<dbReference type="Gramene" id="TraesLAC3B03G01609230.1">
    <property type="protein sequence ID" value="TraesLAC3B03G01609230.1.CDS1"/>
    <property type="gene ID" value="TraesLAC3B03G01609230"/>
</dbReference>
<keyword evidence="4" id="KW-0227">DNA damage</keyword>
<evidence type="ECO:0000259" key="11">
    <source>
        <dbReference type="Pfam" id="PF05192"/>
    </source>
</evidence>
<dbReference type="GO" id="GO:0005634">
    <property type="term" value="C:nucleus"/>
    <property type="evidence" value="ECO:0000318"/>
    <property type="project" value="GO_Central"/>
</dbReference>
<dbReference type="Gramene" id="TraesCAD_scaffold_100539_01G000100.1">
    <property type="protein sequence ID" value="TraesCAD_scaffold_100539_01G000100.1"/>
    <property type="gene ID" value="TraesCAD_scaffold_100539_01G000100"/>
</dbReference>
<evidence type="ECO:0000256" key="3">
    <source>
        <dbReference type="ARBA" id="ARBA00022741"/>
    </source>
</evidence>
<evidence type="ECO:0000313" key="13">
    <source>
        <dbReference type="Proteomes" id="UP000019116"/>
    </source>
</evidence>
<organism evidence="12">
    <name type="scientific">Triticum aestivum</name>
    <name type="common">Wheat</name>
    <dbReference type="NCBI Taxonomy" id="4565"/>
    <lineage>
        <taxon>Eukaryota</taxon>
        <taxon>Viridiplantae</taxon>
        <taxon>Streptophyta</taxon>
        <taxon>Embryophyta</taxon>
        <taxon>Tracheophyta</taxon>
        <taxon>Spermatophyta</taxon>
        <taxon>Magnoliopsida</taxon>
        <taxon>Liliopsida</taxon>
        <taxon>Poales</taxon>
        <taxon>Poaceae</taxon>
        <taxon>BOP clade</taxon>
        <taxon>Pooideae</taxon>
        <taxon>Triticodae</taxon>
        <taxon>Triticeae</taxon>
        <taxon>Triticinae</taxon>
        <taxon>Triticum</taxon>
    </lineage>
</organism>
<dbReference type="Gramene" id="TraesSYM3B03G01688900.1">
    <property type="protein sequence ID" value="TraesSYM3B03G01688900.1.CDS1"/>
    <property type="gene ID" value="TraesSYM3B03G01688900"/>
</dbReference>
<keyword evidence="5" id="KW-0067">ATP-binding</keyword>
<dbReference type="InterPro" id="IPR007860">
    <property type="entry name" value="DNA_mmatch_repair_MutS_con_dom"/>
</dbReference>
<name>A0A3B6FS19_WHEAT</name>
<keyword evidence="7" id="KW-0234">DNA repair</keyword>